<name>A0A1G9UPA6_9EURY</name>
<dbReference type="InterPro" id="IPR043821">
    <property type="entry name" value="DUF5799"/>
</dbReference>
<dbReference type="OrthoDB" id="204348at2157"/>
<proteinExistence type="predicted"/>
<dbReference type="RefSeq" id="WP_089732017.1">
    <property type="nucleotide sequence ID" value="NZ_FNIA01000004.1"/>
</dbReference>
<dbReference type="EMBL" id="FNIA01000004">
    <property type="protein sequence ID" value="SDM61674.1"/>
    <property type="molecule type" value="Genomic_DNA"/>
</dbReference>
<evidence type="ECO:0000313" key="2">
    <source>
        <dbReference type="EMBL" id="SDM61674.1"/>
    </source>
</evidence>
<sequence>MNNRWTDQVVGERMTVDKEFTQDVIDSEFSNQEWNLIMSAVEFEIENPESPADARIVANTEKVATIVPELDDINAQMQAMGGAPGGGSRDRGSGGGGIVDSVKSALGMGGDGGEDEPDQERIDAASELAGRYGEELQAHLESKGRWAEICAVAAQAPTDDGP</sequence>
<keyword evidence="3" id="KW-1185">Reference proteome</keyword>
<organism evidence="2 3">
    <name type="scientific">Haloarchaeobius iranensis</name>
    <dbReference type="NCBI Taxonomy" id="996166"/>
    <lineage>
        <taxon>Archaea</taxon>
        <taxon>Methanobacteriati</taxon>
        <taxon>Methanobacteriota</taxon>
        <taxon>Stenosarchaea group</taxon>
        <taxon>Halobacteria</taxon>
        <taxon>Halobacteriales</taxon>
        <taxon>Halorubellaceae</taxon>
        <taxon>Haloarchaeobius</taxon>
    </lineage>
</organism>
<dbReference type="AlphaFoldDB" id="A0A1G9UPA6"/>
<dbReference type="Proteomes" id="UP000199370">
    <property type="component" value="Unassembled WGS sequence"/>
</dbReference>
<dbReference type="Pfam" id="PF19113">
    <property type="entry name" value="DUF5799"/>
    <property type="match status" value="1"/>
</dbReference>
<reference evidence="2 3" key="1">
    <citation type="submission" date="2016-10" db="EMBL/GenBank/DDBJ databases">
        <authorList>
            <person name="de Groot N.N."/>
        </authorList>
    </citation>
    <scope>NUCLEOTIDE SEQUENCE [LARGE SCALE GENOMIC DNA]</scope>
    <source>
        <strain evidence="3">EB21,IBRC-M 10013,KCTC 4048</strain>
    </source>
</reference>
<evidence type="ECO:0000256" key="1">
    <source>
        <dbReference type="SAM" id="MobiDB-lite"/>
    </source>
</evidence>
<feature type="region of interest" description="Disordered" evidence="1">
    <location>
        <begin position="77"/>
        <end position="126"/>
    </location>
</feature>
<protein>
    <submittedName>
        <fullName evidence="2">Uncharacterized protein</fullName>
    </submittedName>
</protein>
<feature type="compositionally biased region" description="Gly residues" evidence="1">
    <location>
        <begin position="82"/>
        <end position="98"/>
    </location>
</feature>
<accession>A0A1G9UPA6</accession>
<gene>
    <name evidence="2" type="ORF">SAMN05192554_104243</name>
</gene>
<evidence type="ECO:0000313" key="3">
    <source>
        <dbReference type="Proteomes" id="UP000199370"/>
    </source>
</evidence>